<sequence length="584" mass="65600">MEVGQQHQRRMLLQLPALMPTFRPPMDRRPEKRDFYEKMARRIRRVGLIRHHQVWTLSHGIKLYKDSFKGDDFVLWIMRSQNLSRPEALETGQCLMEHRLIEQTGWTDGGGRQADGGALSPMSPPINGNNSPANSISRSFSSDRFYRLVDDEDQRAPLNALNSSSNSEEESGATNHQQQQQHTGGNFSLANSRKTSITLPVEGNGGTTAAQLTVGVRDFNVRLCAVLERLYALALSEDRRLSLEANFVDICAATAQERLALFINLHNMMLVHITHKFGLPGTIWQRRKYLYSTYYKIGGHLYSLQSIFNGILRGNRKGIGMLWKPFGDQDPRKEFVIEGGEPLVHFGLNNYTRSTVPVRVYSTENVYEELKANARECLSSKEFLQIDPKTGNIRLAKLFKQYSEDFGLYTEDVLCWIVRLLLDTSEDRMHLAKLLTNSSASLANLSQTVSYLPMDMDLNMSYGVAPPSSPSLRTSTENGDDGNDNGRGLDGVVDGDNDGTKAMAEEQRGKEEEGHKNDSNHNDNEEGRNGGNGRRRREEIADRANNGKTNNNDNGTNEVPEKSVPMPTDAIETEMPNGQPTMNT</sequence>
<dbReference type="PANTHER" id="PTHR46361:SF5">
    <property type="entry name" value="DEP DOMAIN-CONTAINING PROTEIN"/>
    <property type="match status" value="1"/>
</dbReference>
<name>A0ABD2L554_9BILA</name>
<accession>A0ABD2L554</accession>
<feature type="region of interest" description="Disordered" evidence="1">
    <location>
        <begin position="105"/>
        <end position="134"/>
    </location>
</feature>
<gene>
    <name evidence="3" type="ORF">niasHT_016073</name>
</gene>
<proteinExistence type="predicted"/>
<dbReference type="InterPro" id="IPR006869">
    <property type="entry name" value="DUF547"/>
</dbReference>
<comment type="caution">
    <text evidence="3">The sequence shown here is derived from an EMBL/GenBank/DDBJ whole genome shotgun (WGS) entry which is preliminary data.</text>
</comment>
<reference evidence="3 4" key="1">
    <citation type="submission" date="2024-10" db="EMBL/GenBank/DDBJ databases">
        <authorList>
            <person name="Kim D."/>
        </authorList>
    </citation>
    <scope>NUCLEOTIDE SEQUENCE [LARGE SCALE GENOMIC DNA]</scope>
    <source>
        <strain evidence="3">BH-2024</strain>
    </source>
</reference>
<feature type="compositionally biased region" description="Low complexity" evidence="1">
    <location>
        <begin position="546"/>
        <end position="557"/>
    </location>
</feature>
<dbReference type="SUPFAM" id="SSF46785">
    <property type="entry name" value="Winged helix' DNA-binding domain"/>
    <property type="match status" value="1"/>
</dbReference>
<evidence type="ECO:0000313" key="3">
    <source>
        <dbReference type="EMBL" id="KAL3110293.1"/>
    </source>
</evidence>
<dbReference type="Proteomes" id="UP001620626">
    <property type="component" value="Unassembled WGS sequence"/>
</dbReference>
<evidence type="ECO:0000256" key="1">
    <source>
        <dbReference type="SAM" id="MobiDB-lite"/>
    </source>
</evidence>
<dbReference type="Pfam" id="PF04784">
    <property type="entry name" value="DUF547"/>
    <property type="match status" value="1"/>
</dbReference>
<dbReference type="EMBL" id="JBICBT010000546">
    <property type="protein sequence ID" value="KAL3110293.1"/>
    <property type="molecule type" value="Genomic_DNA"/>
</dbReference>
<feature type="compositionally biased region" description="Low complexity" evidence="1">
    <location>
        <begin position="174"/>
        <end position="186"/>
    </location>
</feature>
<evidence type="ECO:0000259" key="2">
    <source>
        <dbReference type="Pfam" id="PF04784"/>
    </source>
</evidence>
<dbReference type="AlphaFoldDB" id="A0ABD2L554"/>
<organism evidence="3 4">
    <name type="scientific">Heterodera trifolii</name>
    <dbReference type="NCBI Taxonomy" id="157864"/>
    <lineage>
        <taxon>Eukaryota</taxon>
        <taxon>Metazoa</taxon>
        <taxon>Ecdysozoa</taxon>
        <taxon>Nematoda</taxon>
        <taxon>Chromadorea</taxon>
        <taxon>Rhabditida</taxon>
        <taxon>Tylenchina</taxon>
        <taxon>Tylenchomorpha</taxon>
        <taxon>Tylenchoidea</taxon>
        <taxon>Heteroderidae</taxon>
        <taxon>Heteroderinae</taxon>
        <taxon>Heterodera</taxon>
    </lineage>
</organism>
<keyword evidence="4" id="KW-1185">Reference proteome</keyword>
<dbReference type="InterPro" id="IPR036390">
    <property type="entry name" value="WH_DNA-bd_sf"/>
</dbReference>
<feature type="region of interest" description="Disordered" evidence="1">
    <location>
        <begin position="158"/>
        <end position="189"/>
    </location>
</feature>
<dbReference type="CDD" id="cd04371">
    <property type="entry name" value="DEP"/>
    <property type="match status" value="1"/>
</dbReference>
<evidence type="ECO:0000313" key="4">
    <source>
        <dbReference type="Proteomes" id="UP001620626"/>
    </source>
</evidence>
<feature type="region of interest" description="Disordered" evidence="1">
    <location>
        <begin position="462"/>
        <end position="584"/>
    </location>
</feature>
<dbReference type="Gene3D" id="1.10.10.10">
    <property type="entry name" value="Winged helix-like DNA-binding domain superfamily/Winged helix DNA-binding domain"/>
    <property type="match status" value="1"/>
</dbReference>
<feature type="compositionally biased region" description="Basic and acidic residues" evidence="1">
    <location>
        <begin position="503"/>
        <end position="528"/>
    </location>
</feature>
<dbReference type="PANTHER" id="PTHR46361">
    <property type="entry name" value="ELECTRON CARRIER/ PROTEIN DISULFIDE OXIDOREDUCTASE"/>
    <property type="match status" value="1"/>
</dbReference>
<protein>
    <recommendedName>
        <fullName evidence="2">DUF547 domain-containing protein</fullName>
    </recommendedName>
</protein>
<feature type="domain" description="DUF547" evidence="2">
    <location>
        <begin position="254"/>
        <end position="376"/>
    </location>
</feature>
<dbReference type="InterPro" id="IPR036388">
    <property type="entry name" value="WH-like_DNA-bd_sf"/>
</dbReference>